<evidence type="ECO:0000256" key="4">
    <source>
        <dbReference type="ARBA" id="ARBA00022833"/>
    </source>
</evidence>
<dbReference type="STRING" id="7918.ENSLOCP00000002373"/>
<evidence type="ECO:0000256" key="2">
    <source>
        <dbReference type="ARBA" id="ARBA00022737"/>
    </source>
</evidence>
<dbReference type="InterPro" id="IPR045877">
    <property type="entry name" value="ZFP36-like"/>
</dbReference>
<evidence type="ECO:0000256" key="6">
    <source>
        <dbReference type="RuleBase" id="RU369014"/>
    </source>
</evidence>
<dbReference type="SMART" id="SM00356">
    <property type="entry name" value="ZnF_C3H1"/>
    <property type="match status" value="3"/>
</dbReference>
<name>W5M1W5_LEPOC</name>
<keyword evidence="4 5" id="KW-0862">Zinc</keyword>
<evidence type="ECO:0000259" key="7">
    <source>
        <dbReference type="PROSITE" id="PS50103"/>
    </source>
</evidence>
<dbReference type="InterPro" id="IPR000571">
    <property type="entry name" value="Znf_CCCH"/>
</dbReference>
<dbReference type="FunFam" id="4.10.1000.10:FF:000065">
    <property type="entry name" value="Cysteine three histidine 1"/>
    <property type="match status" value="1"/>
</dbReference>
<protein>
    <recommendedName>
        <fullName evidence="6">mRNA decay activator protein ZFP36</fullName>
    </recommendedName>
    <alternativeName>
        <fullName evidence="6">Zinc finger protein 36</fullName>
    </alternativeName>
</protein>
<dbReference type="EMBL" id="AHAT01033830">
    <property type="status" value="NOT_ANNOTATED_CDS"/>
    <property type="molecule type" value="Genomic_DNA"/>
</dbReference>
<comment type="subunit">
    <text evidence="6">Associates with the cytoplasmic CCR4-NOT deadenylase complex to trigger ARE-containing mRNA deadenylation and decay processes.</text>
</comment>
<dbReference type="GO" id="GO:0005737">
    <property type="term" value="C:cytoplasm"/>
    <property type="evidence" value="ECO:0007669"/>
    <property type="project" value="UniProtKB-SubCell"/>
</dbReference>
<dbReference type="InterPro" id="IPR036855">
    <property type="entry name" value="Znf_CCCH_sf"/>
</dbReference>
<feature type="domain" description="C3H1-type" evidence="7">
    <location>
        <begin position="98"/>
        <end position="126"/>
    </location>
</feature>
<dbReference type="eggNOG" id="KOG1677">
    <property type="taxonomic scope" value="Eukaryota"/>
</dbReference>
<dbReference type="GeneTree" id="ENSGT00940000166499"/>
<proteinExistence type="predicted"/>
<feature type="domain" description="C3H1-type" evidence="7">
    <location>
        <begin position="60"/>
        <end position="88"/>
    </location>
</feature>
<keyword evidence="3 5" id="KW-0863">Zinc-finger</keyword>
<feature type="zinc finger region" description="C3H1-type" evidence="5">
    <location>
        <begin position="98"/>
        <end position="126"/>
    </location>
</feature>
<evidence type="ECO:0000313" key="8">
    <source>
        <dbReference type="Ensembl" id="ENSLOCP00000002373.1"/>
    </source>
</evidence>
<dbReference type="GO" id="GO:0035925">
    <property type="term" value="F:mRNA 3'-UTR AU-rich region binding"/>
    <property type="evidence" value="ECO:0007669"/>
    <property type="project" value="UniProtKB-UniRule"/>
</dbReference>
<reference evidence="8" key="3">
    <citation type="submission" date="2025-09" db="UniProtKB">
        <authorList>
            <consortium name="Ensembl"/>
        </authorList>
    </citation>
    <scope>IDENTIFICATION</scope>
</reference>
<evidence type="ECO:0000256" key="1">
    <source>
        <dbReference type="ARBA" id="ARBA00022723"/>
    </source>
</evidence>
<dbReference type="Bgee" id="ENSLOCG00000002047">
    <property type="expression patterns" value="Expressed in ovary and 1 other cell type or tissue"/>
</dbReference>
<keyword evidence="9" id="KW-1185">Reference proteome</keyword>
<dbReference type="GO" id="GO:0005634">
    <property type="term" value="C:nucleus"/>
    <property type="evidence" value="ECO:0007669"/>
    <property type="project" value="UniProtKB-SubCell"/>
</dbReference>
<reference evidence="8" key="2">
    <citation type="submission" date="2025-08" db="UniProtKB">
        <authorList>
            <consortium name="Ensembl"/>
        </authorList>
    </citation>
    <scope>IDENTIFICATION</scope>
</reference>
<dbReference type="GO" id="GO:1990904">
    <property type="term" value="C:ribonucleoprotein complex"/>
    <property type="evidence" value="ECO:0007669"/>
    <property type="project" value="UniProtKB-KW"/>
</dbReference>
<dbReference type="PANTHER" id="PTHR12547:SF112">
    <property type="entry name" value="MRNA DECAY ACTIVATOR PROTEIN ZFP36"/>
    <property type="match status" value="1"/>
</dbReference>
<keyword evidence="6" id="KW-0687">Ribonucleoprotein</keyword>
<dbReference type="Proteomes" id="UP000018468">
    <property type="component" value="Linkage group LG28"/>
</dbReference>
<sequence length="196" mass="21486">MLFGEQAREDLLLPPSPEGAEDVLFRRGAPLWGGGSLAEALLPLVETPPAPAAPRPCYLRYKTELCSRYAAAGACRYAERCQFAHGLRELRVPARHPKYKTEPCRAFHTAGVCPYGARCLFVHAPEELRVPGARPRAATAPCRTYLAFGVCPYGARCHFLHADGKPQGPPEKGAERGRPSLCRTFLAFGFCLYGTR</sequence>
<dbReference type="GO" id="GO:1900153">
    <property type="term" value="P:positive regulation of nuclear-transcribed mRNA catabolic process, deadenylation-dependent decay"/>
    <property type="evidence" value="ECO:0007669"/>
    <property type="project" value="UniProtKB-UniRule"/>
</dbReference>
<organism evidence="8 9">
    <name type="scientific">Lepisosteus oculatus</name>
    <name type="common">Spotted gar</name>
    <dbReference type="NCBI Taxonomy" id="7918"/>
    <lineage>
        <taxon>Eukaryota</taxon>
        <taxon>Metazoa</taxon>
        <taxon>Chordata</taxon>
        <taxon>Craniata</taxon>
        <taxon>Vertebrata</taxon>
        <taxon>Euteleostomi</taxon>
        <taxon>Actinopterygii</taxon>
        <taxon>Neopterygii</taxon>
        <taxon>Holostei</taxon>
        <taxon>Semionotiformes</taxon>
        <taxon>Lepisosteidae</taxon>
        <taxon>Lepisosteus</taxon>
    </lineage>
</organism>
<dbReference type="InParanoid" id="W5M1W5"/>
<evidence type="ECO:0000256" key="5">
    <source>
        <dbReference type="PROSITE-ProRule" id="PRU00723"/>
    </source>
</evidence>
<keyword evidence="6" id="KW-0963">Cytoplasm</keyword>
<feature type="zinc finger region" description="C3H1-type" evidence="5">
    <location>
        <begin position="136"/>
        <end position="164"/>
    </location>
</feature>
<accession>W5M1W5</accession>
<dbReference type="GO" id="GO:0008270">
    <property type="term" value="F:zinc ion binding"/>
    <property type="evidence" value="ECO:0007669"/>
    <property type="project" value="UniProtKB-KW"/>
</dbReference>
<dbReference type="AlphaFoldDB" id="W5M1W5"/>
<feature type="domain" description="C3H1-type" evidence="7">
    <location>
        <begin position="136"/>
        <end position="164"/>
    </location>
</feature>
<evidence type="ECO:0000313" key="9">
    <source>
        <dbReference type="Proteomes" id="UP000018468"/>
    </source>
</evidence>
<reference evidence="9" key="1">
    <citation type="submission" date="2011-12" db="EMBL/GenBank/DDBJ databases">
        <title>The Draft Genome of Lepisosteus oculatus.</title>
        <authorList>
            <consortium name="The Broad Institute Genome Assembly &amp; Analysis Group"/>
            <consortium name="Computational R&amp;D Group"/>
            <consortium name="and Sequencing Platform"/>
            <person name="Di Palma F."/>
            <person name="Alfoldi J."/>
            <person name="Johnson J."/>
            <person name="Berlin A."/>
            <person name="Gnerre S."/>
            <person name="Jaffe D."/>
            <person name="MacCallum I."/>
            <person name="Young S."/>
            <person name="Walker B.J."/>
            <person name="Lander E.S."/>
            <person name="Lindblad-Toh K."/>
        </authorList>
    </citation>
    <scope>NUCLEOTIDE SEQUENCE [LARGE SCALE GENOMIC DNA]</scope>
</reference>
<dbReference type="PANTHER" id="PTHR12547">
    <property type="entry name" value="CCCH ZINC FINGER/TIS11-RELATED"/>
    <property type="match status" value="1"/>
</dbReference>
<feature type="zinc finger region" description="C3H1-type" evidence="5">
    <location>
        <begin position="60"/>
        <end position="88"/>
    </location>
</feature>
<keyword evidence="2 6" id="KW-0677">Repeat</keyword>
<dbReference type="HOGENOM" id="CLU_083513_0_0_1"/>
<dbReference type="FunFam" id="4.10.1000.10:FF:000002">
    <property type="entry name" value="Zinc finger protein 36, C3H1 type-like 1"/>
    <property type="match status" value="1"/>
</dbReference>
<evidence type="ECO:0000256" key="3">
    <source>
        <dbReference type="ARBA" id="ARBA00022771"/>
    </source>
</evidence>
<keyword evidence="6" id="KW-0539">Nucleus</keyword>
<dbReference type="Pfam" id="PF00642">
    <property type="entry name" value="zf-CCCH"/>
    <property type="match status" value="3"/>
</dbReference>
<comment type="function">
    <text evidence="6">Zinc-finger RNA-binding protein that destabilizes several cytoplasmic AU-rich element (ARE)-containing mRNA transcripts by promoting their poly(A) tail removal or deadenylation, and hence provide a mechanism for attenuating protein synthesis. Acts as a 3'-untranslated region (UTR) ARE mRNA-binding adapter protein to communicate signaling events to the mRNA decay machinery. Functions by recruiting the CCR4-NOT deadenylase complex and probably other components of the cytoplasmic RNA decay machinery to the bound ARE-containing mRNAs, and hence promotes ARE-mediated mRNA deadenylation and decay processes. Binds to 3'-UTR ARE of numerous mRNAs.</text>
</comment>
<comment type="subcellular location">
    <subcellularLocation>
        <location evidence="6">Nucleus</location>
    </subcellularLocation>
    <subcellularLocation>
        <location evidence="6">Cytoplasm</location>
    </subcellularLocation>
</comment>
<dbReference type="PROSITE" id="PS50103">
    <property type="entry name" value="ZF_C3H1"/>
    <property type="match status" value="3"/>
</dbReference>
<dbReference type="Ensembl" id="ENSLOCT00000002378.1">
    <property type="protein sequence ID" value="ENSLOCP00000002373.1"/>
    <property type="gene ID" value="ENSLOCG00000002047.1"/>
</dbReference>
<dbReference type="GO" id="GO:0061158">
    <property type="term" value="P:3'-UTR-mediated mRNA destabilization"/>
    <property type="evidence" value="ECO:0007669"/>
    <property type="project" value="UniProtKB-UniRule"/>
</dbReference>
<keyword evidence="1 5" id="KW-0479">Metal-binding</keyword>
<dbReference type="Gene3D" id="4.10.1000.10">
    <property type="entry name" value="Zinc finger, CCCH-type"/>
    <property type="match status" value="3"/>
</dbReference>
<dbReference type="SUPFAM" id="SSF90229">
    <property type="entry name" value="CCCH zinc finger"/>
    <property type="match status" value="3"/>
</dbReference>
<dbReference type="FunFam" id="4.10.1000.10:FF:000001">
    <property type="entry name" value="zinc finger CCCH domain-containing protein 15-like"/>
    <property type="match status" value="1"/>
</dbReference>